<dbReference type="PRINTS" id="PR00412">
    <property type="entry name" value="EPOXHYDRLASE"/>
</dbReference>
<dbReference type="InterPro" id="IPR029058">
    <property type="entry name" value="AB_hydrolase_fold"/>
</dbReference>
<dbReference type="SUPFAM" id="SSF53474">
    <property type="entry name" value="alpha/beta-Hydrolases"/>
    <property type="match status" value="1"/>
</dbReference>
<dbReference type="EMBL" id="PDJQ01000001">
    <property type="protein sequence ID" value="PFG74811.1"/>
    <property type="molecule type" value="Genomic_DNA"/>
</dbReference>
<evidence type="ECO:0000313" key="4">
    <source>
        <dbReference type="Proteomes" id="UP000223071"/>
    </source>
</evidence>
<dbReference type="InterPro" id="IPR000073">
    <property type="entry name" value="AB_hydrolase_1"/>
</dbReference>
<comment type="caution">
    <text evidence="3">The sequence shown here is derived from an EMBL/GenBank/DDBJ whole genome shotgun (WGS) entry which is preliminary data.</text>
</comment>
<evidence type="ECO:0000259" key="2">
    <source>
        <dbReference type="Pfam" id="PF00561"/>
    </source>
</evidence>
<dbReference type="Proteomes" id="UP000223071">
    <property type="component" value="Unassembled WGS sequence"/>
</dbReference>
<proteinExistence type="predicted"/>
<dbReference type="InterPro" id="IPR000639">
    <property type="entry name" value="Epox_hydrolase-like"/>
</dbReference>
<keyword evidence="4" id="KW-1185">Reference proteome</keyword>
<feature type="domain" description="AB hydrolase-1" evidence="2">
    <location>
        <begin position="28"/>
        <end position="267"/>
    </location>
</feature>
<organism evidence="3 4">
    <name type="scientific">Tepidiforma thermophila (strain KCTC 52669 / CGMCC 1.13589 / G233)</name>
    <dbReference type="NCBI Taxonomy" id="2761530"/>
    <lineage>
        <taxon>Bacteria</taxon>
        <taxon>Bacillati</taxon>
        <taxon>Chloroflexota</taxon>
        <taxon>Tepidiformia</taxon>
        <taxon>Tepidiformales</taxon>
        <taxon>Tepidiformaceae</taxon>
        <taxon>Tepidiforma</taxon>
    </lineage>
</organism>
<name>A0A2A9HI24_TEPT2</name>
<evidence type="ECO:0000313" key="3">
    <source>
        <dbReference type="EMBL" id="PFG74811.1"/>
    </source>
</evidence>
<gene>
    <name evidence="3" type="ORF">A9A59_2052</name>
</gene>
<dbReference type="PANTHER" id="PTHR43329">
    <property type="entry name" value="EPOXIDE HYDROLASE"/>
    <property type="match status" value="1"/>
</dbReference>
<dbReference type="RefSeq" id="WP_098504166.1">
    <property type="nucleotide sequence ID" value="NZ_PDJQ01000001.1"/>
</dbReference>
<evidence type="ECO:0000256" key="1">
    <source>
        <dbReference type="ARBA" id="ARBA00022801"/>
    </source>
</evidence>
<dbReference type="PRINTS" id="PR00111">
    <property type="entry name" value="ABHYDROLASE"/>
</dbReference>
<dbReference type="AlphaFoldDB" id="A0A2A9HI24"/>
<dbReference type="Gene3D" id="3.40.50.1820">
    <property type="entry name" value="alpha/beta hydrolase"/>
    <property type="match status" value="1"/>
</dbReference>
<accession>A0A2A9HI24</accession>
<reference evidence="3 4" key="1">
    <citation type="submission" date="2017-09" db="EMBL/GenBank/DDBJ databases">
        <title>Sequencing the genomes of two abundant thermophiles in Great Basin hot springs: Thermocrinis jamiesonii and novel Chloroflexi Thermoflexus hugenholtzii.</title>
        <authorList>
            <person name="Hedlund B."/>
        </authorList>
    </citation>
    <scope>NUCLEOTIDE SEQUENCE [LARGE SCALE GENOMIC DNA]</scope>
    <source>
        <strain evidence="3 4">G233</strain>
    </source>
</reference>
<sequence length="284" mass="32762">MEMTEFAHREATVNGIRMHYVEAGDGEPVVFLHGFPESWYSWRHQLRALRERYQVIAPDQRGYNLTEARGPYDTETLQADILCLLDHLGIERAHIVGHDWGAVIAWLLAMQHGDRLKSLAVCNLPHPAIFRRHVLRPRQALRSWYVLFFQLPFLPELALSAGGYHRLARRMIRECRPGTFTKEDIREFLAGWRRQGLSGGINWYRALLRHPPRIPDPVPLITVPTLLIWGDEDRYLGKELTEGTDQYVAKLRVVHLPGVSHWVQQEAPDEVNRLLLEHLAGAEG</sequence>
<keyword evidence="1" id="KW-0378">Hydrolase</keyword>
<dbReference type="Pfam" id="PF00561">
    <property type="entry name" value="Abhydrolase_1"/>
    <property type="match status" value="1"/>
</dbReference>
<dbReference type="GO" id="GO:0016787">
    <property type="term" value="F:hydrolase activity"/>
    <property type="evidence" value="ECO:0007669"/>
    <property type="project" value="UniProtKB-KW"/>
</dbReference>
<protein>
    <submittedName>
        <fullName evidence="3">Pimeloyl-ACP methyl ester carboxylesterase</fullName>
    </submittedName>
</protein>